<feature type="signal peptide" evidence="1">
    <location>
        <begin position="1"/>
        <end position="17"/>
    </location>
</feature>
<sequence length="329" mass="35913">MRFQVLLLALASGVALAHTGHDLEEELAKRQEFLLTTRGNIAHCASKVKARGIEDRAIARRAATVQALQQKRGIVSRRDLGTVLATDHNATDTGYDLTTPTTTLFASNSSCVLTPEGESGPYYVAGEYVRSDLTEDEPGIPVHYDFQFLDYTTCEPIEGAYYEIFNANSTGVYSGTSNGGNGQSQIGLTWLRGVQPTDADGVAQFDTIFPGHYAGRATHVHTILHLDAEPRENGTFYDLTAQHVGQVFWDQSVRDLVEQISPYSSNTNPVTSNAEDRVFAVEVGNDNDPVFNYVQLGDSIEDGFLAWLTIGIDLSRTPTTIHPAAILRA</sequence>
<protein>
    <recommendedName>
        <fullName evidence="2">Intradiol ring-cleavage dioxygenases domain-containing protein</fullName>
    </recommendedName>
</protein>
<dbReference type="GO" id="GO:0016702">
    <property type="term" value="F:oxidoreductase activity, acting on single donors with incorporation of molecular oxygen, incorporation of two atoms of oxygen"/>
    <property type="evidence" value="ECO:0007669"/>
    <property type="project" value="InterPro"/>
</dbReference>
<dbReference type="eggNOG" id="ENOG502QPRK">
    <property type="taxonomic scope" value="Eukaryota"/>
</dbReference>
<feature type="domain" description="Intradiol ring-cleavage dioxygenases" evidence="2">
    <location>
        <begin position="122"/>
        <end position="217"/>
    </location>
</feature>
<dbReference type="OrthoDB" id="121380at2759"/>
<dbReference type="GeneID" id="19274261"/>
<dbReference type="InterPro" id="IPR000627">
    <property type="entry name" value="Intradiol_dOase_C"/>
</dbReference>
<gene>
    <name evidence="3" type="ORF">PFICI_09248</name>
</gene>
<name>W3WZX1_PESFW</name>
<dbReference type="SUPFAM" id="SSF49482">
    <property type="entry name" value="Aromatic compound dioxygenase"/>
    <property type="match status" value="1"/>
</dbReference>
<evidence type="ECO:0000313" key="3">
    <source>
        <dbReference type="EMBL" id="ETS79395.1"/>
    </source>
</evidence>
<proteinExistence type="predicted"/>
<dbReference type="HOGENOM" id="CLU_027719_0_1_1"/>
<dbReference type="GO" id="GO:0008199">
    <property type="term" value="F:ferric iron binding"/>
    <property type="evidence" value="ECO:0007669"/>
    <property type="project" value="InterPro"/>
</dbReference>
<evidence type="ECO:0000256" key="1">
    <source>
        <dbReference type="SAM" id="SignalP"/>
    </source>
</evidence>
<evidence type="ECO:0000259" key="2">
    <source>
        <dbReference type="Pfam" id="PF00775"/>
    </source>
</evidence>
<dbReference type="Pfam" id="PF00775">
    <property type="entry name" value="Dioxygenase_C"/>
    <property type="match status" value="1"/>
</dbReference>
<organism evidence="3 4">
    <name type="scientific">Pestalotiopsis fici (strain W106-1 / CGMCC3.15140)</name>
    <dbReference type="NCBI Taxonomy" id="1229662"/>
    <lineage>
        <taxon>Eukaryota</taxon>
        <taxon>Fungi</taxon>
        <taxon>Dikarya</taxon>
        <taxon>Ascomycota</taxon>
        <taxon>Pezizomycotina</taxon>
        <taxon>Sordariomycetes</taxon>
        <taxon>Xylariomycetidae</taxon>
        <taxon>Amphisphaeriales</taxon>
        <taxon>Sporocadaceae</taxon>
        <taxon>Pestalotiopsis</taxon>
    </lineage>
</organism>
<evidence type="ECO:0000313" key="4">
    <source>
        <dbReference type="Proteomes" id="UP000030651"/>
    </source>
</evidence>
<dbReference type="InParanoid" id="W3WZX1"/>
<accession>W3WZX1</accession>
<dbReference type="RefSeq" id="XP_007836020.1">
    <property type="nucleotide sequence ID" value="XM_007837829.1"/>
</dbReference>
<dbReference type="Proteomes" id="UP000030651">
    <property type="component" value="Unassembled WGS sequence"/>
</dbReference>
<keyword evidence="1" id="KW-0732">Signal</keyword>
<dbReference type="OMA" id="WYSSRTI"/>
<dbReference type="Gene3D" id="2.60.130.10">
    <property type="entry name" value="Aromatic compound dioxygenase"/>
    <property type="match status" value="1"/>
</dbReference>
<dbReference type="KEGG" id="pfy:PFICI_09248"/>
<feature type="chain" id="PRO_5004834077" description="Intradiol ring-cleavage dioxygenases domain-containing protein" evidence="1">
    <location>
        <begin position="18"/>
        <end position="329"/>
    </location>
</feature>
<keyword evidence="4" id="KW-1185">Reference proteome</keyword>
<dbReference type="InterPro" id="IPR015889">
    <property type="entry name" value="Intradiol_dOase_core"/>
</dbReference>
<reference evidence="4" key="1">
    <citation type="journal article" date="2015" name="BMC Genomics">
        <title>Genomic and transcriptomic analysis of the endophytic fungus Pestalotiopsis fici reveals its lifestyle and high potential for synthesis of natural products.</title>
        <authorList>
            <person name="Wang X."/>
            <person name="Zhang X."/>
            <person name="Liu L."/>
            <person name="Xiang M."/>
            <person name="Wang W."/>
            <person name="Sun X."/>
            <person name="Che Y."/>
            <person name="Guo L."/>
            <person name="Liu G."/>
            <person name="Guo L."/>
            <person name="Wang C."/>
            <person name="Yin W.B."/>
            <person name="Stadler M."/>
            <person name="Zhang X."/>
            <person name="Liu X."/>
        </authorList>
    </citation>
    <scope>NUCLEOTIDE SEQUENCE [LARGE SCALE GENOMIC DNA]</scope>
    <source>
        <strain evidence="4">W106-1 / CGMCC3.15140</strain>
    </source>
</reference>
<dbReference type="PANTHER" id="PTHR34315">
    <property type="match status" value="1"/>
</dbReference>
<dbReference type="AlphaFoldDB" id="W3WZX1"/>
<dbReference type="EMBL" id="KI912114">
    <property type="protein sequence ID" value="ETS79395.1"/>
    <property type="molecule type" value="Genomic_DNA"/>
</dbReference>
<dbReference type="CDD" id="cd03457">
    <property type="entry name" value="intradiol_dioxygenase_like"/>
    <property type="match status" value="1"/>
</dbReference>
<dbReference type="PANTHER" id="PTHR34315:SF1">
    <property type="entry name" value="INTRADIOL RING-CLEAVAGE DIOXYGENASES DOMAIN-CONTAINING PROTEIN-RELATED"/>
    <property type="match status" value="1"/>
</dbReference>